<dbReference type="Gene3D" id="3.40.50.620">
    <property type="entry name" value="HUPs"/>
    <property type="match status" value="2"/>
</dbReference>
<evidence type="ECO:0000256" key="4">
    <source>
        <dbReference type="ARBA" id="ARBA00022840"/>
    </source>
</evidence>
<proteinExistence type="inferred from homology"/>
<dbReference type="InterPro" id="IPR002305">
    <property type="entry name" value="aa-tRNA-synth_Ic"/>
</dbReference>
<accession>A0ABQ7J8V7</accession>
<evidence type="ECO:0000256" key="1">
    <source>
        <dbReference type="ARBA" id="ARBA00013160"/>
    </source>
</evidence>
<evidence type="ECO:0000256" key="2">
    <source>
        <dbReference type="ARBA" id="ARBA00022598"/>
    </source>
</evidence>
<gene>
    <name evidence="10" type="ORF">IE077_003217</name>
</gene>
<dbReference type="NCBIfam" id="NF006330">
    <property type="entry name" value="PRK08560.1"/>
    <property type="match status" value="1"/>
</dbReference>
<keyword evidence="4 9" id="KW-0067">ATP-binding</keyword>
<keyword evidence="11" id="KW-1185">Reference proteome</keyword>
<evidence type="ECO:0000313" key="10">
    <source>
        <dbReference type="EMBL" id="KAF8820398.1"/>
    </source>
</evidence>
<dbReference type="Proteomes" id="UP000823046">
    <property type="component" value="Unassembled WGS sequence"/>
</dbReference>
<sequence>MIFARYPRASFLSALHCTFSRLCVPPLQLNPKQLVLAISCIPRPSLFFFGSSHVFDAQPIMTEASNALSEASPQSMKRLDNDANEFLMDEKEVKPEELEIGIRLYGDAMASSFSLEERFSLISSIGECVSPEELRLLLEKRKHPICYDGFEPSGRMHIAQGVLKAINVNKLTQSGCIFVFWVADWFSLLNNKMGGDLRKIKRIGEYFIEIWKAVGMDMRNVRFLWASDEINKNSSEYWLRVMEISRTFNISRIKRCCQIMGRSEGDDQPTAQMLYPCMQCSDIYQLKADICQLGLDQRKVNMLAREYSEKKKLRKPIILSHPMMPGLNEGQEKMSKSDPSSAIYMEDTVDGVNSKIKKSFCPPCQLEENPCVAYVEMLVFPKFGQFYVKRSMKNGGDITYETVECFRQAYVDGSLHPGDLKSSLARSLNEMIQPVKHHFATDPYAKKLLAEILSYKTTR</sequence>
<dbReference type="Pfam" id="PF00579">
    <property type="entry name" value="tRNA-synt_1b"/>
    <property type="match status" value="1"/>
</dbReference>
<dbReference type="PANTHER" id="PTHR46264">
    <property type="entry name" value="TYROSINE-TRNA LIGASE"/>
    <property type="match status" value="1"/>
</dbReference>
<dbReference type="PANTHER" id="PTHR46264:SF4">
    <property type="entry name" value="TYROSINE--TRNA LIGASE, CYTOPLASMIC"/>
    <property type="match status" value="1"/>
</dbReference>
<evidence type="ECO:0000256" key="8">
    <source>
        <dbReference type="ARBA" id="ARBA00048248"/>
    </source>
</evidence>
<dbReference type="InterPro" id="IPR050489">
    <property type="entry name" value="Tyr-tRNA_synthase"/>
</dbReference>
<evidence type="ECO:0000256" key="5">
    <source>
        <dbReference type="ARBA" id="ARBA00022917"/>
    </source>
</evidence>
<dbReference type="InterPro" id="IPR014729">
    <property type="entry name" value="Rossmann-like_a/b/a_fold"/>
</dbReference>
<organism evidence="10 11">
    <name type="scientific">Cardiosporidium cionae</name>
    <dbReference type="NCBI Taxonomy" id="476202"/>
    <lineage>
        <taxon>Eukaryota</taxon>
        <taxon>Sar</taxon>
        <taxon>Alveolata</taxon>
        <taxon>Apicomplexa</taxon>
        <taxon>Aconoidasida</taxon>
        <taxon>Nephromycida</taxon>
        <taxon>Cardiosporidium</taxon>
    </lineage>
</organism>
<dbReference type="GO" id="GO:0004812">
    <property type="term" value="F:aminoacyl-tRNA ligase activity"/>
    <property type="evidence" value="ECO:0007669"/>
    <property type="project" value="UniProtKB-KW"/>
</dbReference>
<evidence type="ECO:0000256" key="7">
    <source>
        <dbReference type="ARBA" id="ARBA00033323"/>
    </source>
</evidence>
<dbReference type="EC" id="6.1.1.1" evidence="1"/>
<keyword evidence="3 9" id="KW-0547">Nucleotide-binding</keyword>
<dbReference type="EMBL" id="JADAQX010000396">
    <property type="protein sequence ID" value="KAF8820398.1"/>
    <property type="molecule type" value="Genomic_DNA"/>
</dbReference>
<protein>
    <recommendedName>
        <fullName evidence="1">tyrosine--tRNA ligase</fullName>
        <ecNumber evidence="1">6.1.1.1</ecNumber>
    </recommendedName>
    <alternativeName>
        <fullName evidence="7">Tyrosyl-tRNA synthetase</fullName>
    </alternativeName>
</protein>
<evidence type="ECO:0000256" key="9">
    <source>
        <dbReference type="RuleBase" id="RU363036"/>
    </source>
</evidence>
<name>A0ABQ7J8V7_9APIC</name>
<comment type="caution">
    <text evidence="10">The sequence shown here is derived from an EMBL/GenBank/DDBJ whole genome shotgun (WGS) entry which is preliminary data.</text>
</comment>
<keyword evidence="2 9" id="KW-0436">Ligase</keyword>
<reference evidence="10 11" key="1">
    <citation type="journal article" date="2020" name="bioRxiv">
        <title>Metabolic contributions of an alphaproteobacterial endosymbiont in the apicomplexan Cardiosporidium cionae.</title>
        <authorList>
            <person name="Hunter E.S."/>
            <person name="Paight C.J."/>
            <person name="Lane C.E."/>
        </authorList>
    </citation>
    <scope>NUCLEOTIDE SEQUENCE [LARGE SCALE GENOMIC DNA]</scope>
    <source>
        <strain evidence="10">ESH_2018</strain>
    </source>
</reference>
<evidence type="ECO:0000256" key="3">
    <source>
        <dbReference type="ARBA" id="ARBA00022741"/>
    </source>
</evidence>
<evidence type="ECO:0000313" key="11">
    <source>
        <dbReference type="Proteomes" id="UP000823046"/>
    </source>
</evidence>
<evidence type="ECO:0000256" key="6">
    <source>
        <dbReference type="ARBA" id="ARBA00023146"/>
    </source>
</evidence>
<keyword evidence="6 9" id="KW-0030">Aminoacyl-tRNA synthetase</keyword>
<keyword evidence="5 9" id="KW-0648">Protein biosynthesis</keyword>
<dbReference type="SUPFAM" id="SSF52374">
    <property type="entry name" value="Nucleotidylyl transferase"/>
    <property type="match status" value="1"/>
</dbReference>
<comment type="similarity">
    <text evidence="9">Belongs to the class-I aminoacyl-tRNA synthetase family.</text>
</comment>
<comment type="catalytic activity">
    <reaction evidence="8">
        <text>tRNA(Tyr) + L-tyrosine + ATP = L-tyrosyl-tRNA(Tyr) + AMP + diphosphate + H(+)</text>
        <dbReference type="Rhea" id="RHEA:10220"/>
        <dbReference type="Rhea" id="RHEA-COMP:9706"/>
        <dbReference type="Rhea" id="RHEA-COMP:9707"/>
        <dbReference type="ChEBI" id="CHEBI:15378"/>
        <dbReference type="ChEBI" id="CHEBI:30616"/>
        <dbReference type="ChEBI" id="CHEBI:33019"/>
        <dbReference type="ChEBI" id="CHEBI:58315"/>
        <dbReference type="ChEBI" id="CHEBI:78442"/>
        <dbReference type="ChEBI" id="CHEBI:78536"/>
        <dbReference type="ChEBI" id="CHEBI:456215"/>
        <dbReference type="EC" id="6.1.1.1"/>
    </reaction>
</comment>